<dbReference type="Pfam" id="PF13086">
    <property type="entry name" value="AAA_11"/>
    <property type="match status" value="1"/>
</dbReference>
<dbReference type="PANTHER" id="PTHR10887">
    <property type="entry name" value="DNA2/NAM7 HELICASE FAMILY"/>
    <property type="match status" value="1"/>
</dbReference>
<feature type="region of interest" description="Disordered" evidence="1">
    <location>
        <begin position="795"/>
        <end position="843"/>
    </location>
</feature>
<evidence type="ECO:0000259" key="5">
    <source>
        <dbReference type="Pfam" id="PF21143"/>
    </source>
</evidence>
<dbReference type="InterPro" id="IPR027417">
    <property type="entry name" value="P-loop_NTPase"/>
</dbReference>
<dbReference type="InterPro" id="IPR041679">
    <property type="entry name" value="DNA2/NAM7-like_C"/>
</dbReference>
<name>A0ABD3GPT6_9MARC</name>
<comment type="caution">
    <text evidence="7">The sequence shown here is derived from an EMBL/GenBank/DDBJ whole genome shotgun (WGS) entry which is preliminary data.</text>
</comment>
<evidence type="ECO:0000259" key="3">
    <source>
        <dbReference type="Pfam" id="PF13087"/>
    </source>
</evidence>
<dbReference type="InterPro" id="IPR032174">
    <property type="entry name" value="Aquarius_N"/>
</dbReference>
<dbReference type="Proteomes" id="UP001633002">
    <property type="component" value="Unassembled WGS sequence"/>
</dbReference>
<dbReference type="SUPFAM" id="SSF52540">
    <property type="entry name" value="P-loop containing nucleoside triphosphate hydrolases"/>
    <property type="match status" value="1"/>
</dbReference>
<accession>A0ABD3GPT6</accession>
<dbReference type="Pfam" id="PF21143">
    <property type="entry name" value="Aquarius_N_2nd"/>
    <property type="match status" value="1"/>
</dbReference>
<evidence type="ECO:0000313" key="8">
    <source>
        <dbReference type="Proteomes" id="UP001633002"/>
    </source>
</evidence>
<feature type="domain" description="RNA helicase aquarius insertion" evidence="6">
    <location>
        <begin position="769"/>
        <end position="866"/>
    </location>
</feature>
<dbReference type="InterPro" id="IPR048967">
    <property type="entry name" value="Aquarius_insert"/>
</dbReference>
<dbReference type="PANTHER" id="PTHR10887:SF5">
    <property type="entry name" value="RNA HELICASE AQUARIUS"/>
    <property type="match status" value="1"/>
</dbReference>
<evidence type="ECO:0008006" key="9">
    <source>
        <dbReference type="Google" id="ProtNLM"/>
    </source>
</evidence>
<feature type="domain" description="DNA2/NAM7 helicase-like C-terminal" evidence="3">
    <location>
        <begin position="1184"/>
        <end position="1376"/>
    </location>
</feature>
<dbReference type="InterPro" id="IPR047187">
    <property type="entry name" value="SF1_C_Upf1"/>
</dbReference>
<evidence type="ECO:0000313" key="7">
    <source>
        <dbReference type="EMBL" id="KAL3681193.1"/>
    </source>
</evidence>
<feature type="domain" description="RNA helicase aquarius N-terminal" evidence="4">
    <location>
        <begin position="56"/>
        <end position="467"/>
    </location>
</feature>
<proteinExistence type="predicted"/>
<reference evidence="7 8" key="1">
    <citation type="submission" date="2024-09" db="EMBL/GenBank/DDBJ databases">
        <title>Chromosome-scale assembly of Riccia sorocarpa.</title>
        <authorList>
            <person name="Paukszto L."/>
        </authorList>
    </citation>
    <scope>NUCLEOTIDE SEQUENCE [LARGE SCALE GENOMIC DNA]</scope>
    <source>
        <strain evidence="7">LP-2024</strain>
        <tissue evidence="7">Aerial parts of the thallus</tissue>
    </source>
</reference>
<feature type="region of interest" description="Disordered" evidence="1">
    <location>
        <begin position="1478"/>
        <end position="1501"/>
    </location>
</feature>
<dbReference type="InterPro" id="IPR026300">
    <property type="entry name" value="CWF11_fam"/>
</dbReference>
<dbReference type="Pfam" id="PF16399">
    <property type="entry name" value="Aquarius_N_1st"/>
    <property type="match status" value="1"/>
</dbReference>
<dbReference type="CDD" id="cd18808">
    <property type="entry name" value="SF1_C_Upf1"/>
    <property type="match status" value="1"/>
</dbReference>
<dbReference type="FunFam" id="3.40.50.300:FF:000507">
    <property type="entry name" value="Pre-mRNA-splicing factor"/>
    <property type="match status" value="1"/>
</dbReference>
<organism evidence="7 8">
    <name type="scientific">Riccia sorocarpa</name>
    <dbReference type="NCBI Taxonomy" id="122646"/>
    <lineage>
        <taxon>Eukaryota</taxon>
        <taxon>Viridiplantae</taxon>
        <taxon>Streptophyta</taxon>
        <taxon>Embryophyta</taxon>
        <taxon>Marchantiophyta</taxon>
        <taxon>Marchantiopsida</taxon>
        <taxon>Marchantiidae</taxon>
        <taxon>Marchantiales</taxon>
        <taxon>Ricciaceae</taxon>
        <taxon>Riccia</taxon>
    </lineage>
</organism>
<sequence>MATYASDVSQFKKAKVAEYAAPAPVPLGDALEKSVEQMLGPMPGKAITLNEIQRDKITKIAEANWSVTKGNKPVFNAELVDEIYKKELLVTTGTKTVPLQRVMVLEISQYLENYLWPNFDPSTASFEHVMSIILMVNEKFRENVPAWRCFHDREDVFPAFCQRVFTLKDQTERVWNIREKTNYLLFMIHCFQSLEDEMVRAPVLKLAHLKLWHALSPGRLQMEFFDHPKEVLEPWKKLLKKEAKLAKKAGPKRYDPKQELEVRFLPSLIQEFLQILDSTVSSSTLDGPDGNGRESGNVDEGSLLYCERFTEFLIDLLSQLPTRRYLLALVEDAAVVIKCRMSPLYTHPRGRLFGQLVDLLRFYERFEIDEQTGAQLTDDDVLLSHCSRLQAFQRLVFKAVPKLHEIALTNIAAIEKRDALKERLSILTADELKHLVCEQLMLLSPSDPWADRVDFLFEVVIAAFEKRLSQRQTINALPLYPNEEVMWDESLVPSINYTGEGCLALPKLNLQFLTLHDYLLRNFNLFRLESTYEIREDIHDILKRMGAYINSEGETKFSGWARMAVPIQEFKIVEVKQPNIGETKPAAVNAEVTFSVGIFRGEKRSEWDELKEHDVLFLLSITPPPKVLDKEEAAKLSVPDRYGLVYVRGCEIIEMRDEGNQLMNDFTGRVKREDWKPPQGELRTAVISLDSAQYQIDRNAMSQNGGEDVYKTFNLLMRRKPKENNFKAILESIRDLMNEDCIVPEWLHDIFLGYGDPAAAQWHNMPQLLDVVDFKDTFVDAEHLVDSFPSNEVHFLSPDGEEDKDPRPPFRVTLPKPAKPAKVKSLNRKRRGEDGEIATNETTSEKAKIFVESYVPPDPGPYPQDQPKRNSVRFTPVQVGAIISGVQPGLTMVVGPPGTGKTDTAVQILNVLYHNCPTQRTLLITHSNQALNDLFEKIMQRDVPARYLLRLGQGEQELETELDFSRQGRVNAMLSRRLELLAEVERLARTLNIPEDAAYTCETAAHFWLLHVLSRWEQFVAACEGSQGKPDIVKERFPFKEYFKDSPQQIFGGVSYARDMRAATGCFRHLKTMFQELEECRAFELLKSTADRANYLMAKQAKIVAMTCTHAALKRRDFLQLGFKYDNLLMEESAQILEIETFIPMLLQRQEDGRARLKRCILIGDHHQLPPVVKNMAFQKYSHMDQSLFTRFVRLGVPYVELNAQGRARPSIAKLYNWRYRELGDLKYVREEKIFHMANTGFAHEYQLIDVPDFEGRGESEPNPWFYQNLGEAEYVVSVFQYMRLLGYPANKISILSTYNGQKHLIRDVIERRCANHPLFGRPSKVTTVDRFQGQQNDYILLSLVRTRMVGHLRDVRRLIVAMSRARLGLYVFCRRSLFEQCYELQPTFQQLLQRPDRLAIVPDEDQVPSQRLVTDIGRAHLVSGLQEMAMIVNEKFHYQVNFARHQALIQAHGYDEKATPGDMQDGSLPPIAGFVSGGQLGGDGHADRSSNGSDANGLETPMEGVQQAADVQQNPAESGVMDTDVVTGAEEPIAEKGLESEPMDTEAVTVAAAPLEAIVETVKQEVLATTLTKEIVTTTVTEEEAPDGGIIETVSVNTRVETTVKVEKTLVVETAVVEGTELAPSVSNSTDTQ</sequence>
<feature type="domain" description="DNA2/NAM7 helicase helicase" evidence="2">
    <location>
        <begin position="888"/>
        <end position="1175"/>
    </location>
</feature>
<dbReference type="Pfam" id="PF21144">
    <property type="entry name" value="Aquarius_N_3rd"/>
    <property type="match status" value="1"/>
</dbReference>
<evidence type="ECO:0000259" key="2">
    <source>
        <dbReference type="Pfam" id="PF13086"/>
    </source>
</evidence>
<dbReference type="EMBL" id="JBJQOH010000007">
    <property type="protein sequence ID" value="KAL3681193.1"/>
    <property type="molecule type" value="Genomic_DNA"/>
</dbReference>
<feature type="domain" description="RNA helicase aquarius beta-barrel" evidence="5">
    <location>
        <begin position="550"/>
        <end position="719"/>
    </location>
</feature>
<gene>
    <name evidence="7" type="ORF">R1sor_024149</name>
</gene>
<dbReference type="InterPro" id="IPR041677">
    <property type="entry name" value="DNA2/NAM7_AAA_11"/>
</dbReference>
<dbReference type="PIRSF" id="PIRSF038901">
    <property type="entry name" value="AQR_cwf11"/>
    <property type="match status" value="1"/>
</dbReference>
<dbReference type="Gene3D" id="3.40.50.300">
    <property type="entry name" value="P-loop containing nucleotide triphosphate hydrolases"/>
    <property type="match status" value="2"/>
</dbReference>
<dbReference type="CDD" id="cd17935">
    <property type="entry name" value="EEXXQc_AQR"/>
    <property type="match status" value="1"/>
</dbReference>
<evidence type="ECO:0000259" key="4">
    <source>
        <dbReference type="Pfam" id="PF16399"/>
    </source>
</evidence>
<keyword evidence="8" id="KW-1185">Reference proteome</keyword>
<dbReference type="InterPro" id="IPR048966">
    <property type="entry name" value="Aquarius_b-barrel"/>
</dbReference>
<protein>
    <recommendedName>
        <fullName evidence="9">Intron-binding protein aquarius</fullName>
    </recommendedName>
</protein>
<dbReference type="Pfam" id="PF13087">
    <property type="entry name" value="AAA_12"/>
    <property type="match status" value="1"/>
</dbReference>
<feature type="compositionally biased region" description="Basic residues" evidence="1">
    <location>
        <begin position="819"/>
        <end position="830"/>
    </location>
</feature>
<evidence type="ECO:0000256" key="1">
    <source>
        <dbReference type="SAM" id="MobiDB-lite"/>
    </source>
</evidence>
<evidence type="ECO:0000259" key="6">
    <source>
        <dbReference type="Pfam" id="PF21144"/>
    </source>
</evidence>
<dbReference type="InterPro" id="IPR045055">
    <property type="entry name" value="DNA2/NAM7-like"/>
</dbReference>